<dbReference type="Proteomes" id="UP000724874">
    <property type="component" value="Unassembled WGS sequence"/>
</dbReference>
<feature type="region of interest" description="Disordered" evidence="1">
    <location>
        <begin position="1"/>
        <end position="38"/>
    </location>
</feature>
<evidence type="ECO:0000313" key="2">
    <source>
        <dbReference type="EMBL" id="KAF8882341.1"/>
    </source>
</evidence>
<keyword evidence="3" id="KW-1185">Reference proteome</keyword>
<evidence type="ECO:0000256" key="1">
    <source>
        <dbReference type="SAM" id="MobiDB-lite"/>
    </source>
</evidence>
<dbReference type="AlphaFoldDB" id="A0A9P5TJ38"/>
<protein>
    <submittedName>
        <fullName evidence="2">Uncharacterized protein</fullName>
    </submittedName>
</protein>
<organism evidence="2 3">
    <name type="scientific">Gymnopilus junonius</name>
    <name type="common">Spectacular rustgill mushroom</name>
    <name type="synonym">Gymnopilus spectabilis subsp. junonius</name>
    <dbReference type="NCBI Taxonomy" id="109634"/>
    <lineage>
        <taxon>Eukaryota</taxon>
        <taxon>Fungi</taxon>
        <taxon>Dikarya</taxon>
        <taxon>Basidiomycota</taxon>
        <taxon>Agaricomycotina</taxon>
        <taxon>Agaricomycetes</taxon>
        <taxon>Agaricomycetidae</taxon>
        <taxon>Agaricales</taxon>
        <taxon>Agaricineae</taxon>
        <taxon>Hymenogastraceae</taxon>
        <taxon>Gymnopilus</taxon>
    </lineage>
</organism>
<reference evidence="2" key="1">
    <citation type="submission" date="2020-11" db="EMBL/GenBank/DDBJ databases">
        <authorList>
            <consortium name="DOE Joint Genome Institute"/>
            <person name="Ahrendt S."/>
            <person name="Riley R."/>
            <person name="Andreopoulos W."/>
            <person name="LaButti K."/>
            <person name="Pangilinan J."/>
            <person name="Ruiz-duenas F.J."/>
            <person name="Barrasa J.M."/>
            <person name="Sanchez-Garcia M."/>
            <person name="Camarero S."/>
            <person name="Miyauchi S."/>
            <person name="Serrano A."/>
            <person name="Linde D."/>
            <person name="Babiker R."/>
            <person name="Drula E."/>
            <person name="Ayuso-Fernandez I."/>
            <person name="Pacheco R."/>
            <person name="Padilla G."/>
            <person name="Ferreira P."/>
            <person name="Barriuso J."/>
            <person name="Kellner H."/>
            <person name="Castanera R."/>
            <person name="Alfaro M."/>
            <person name="Ramirez L."/>
            <person name="Pisabarro A.G."/>
            <person name="Kuo A."/>
            <person name="Tritt A."/>
            <person name="Lipzen A."/>
            <person name="He G."/>
            <person name="Yan M."/>
            <person name="Ng V."/>
            <person name="Cullen D."/>
            <person name="Martin F."/>
            <person name="Rosso M.-N."/>
            <person name="Henrissat B."/>
            <person name="Hibbett D."/>
            <person name="Martinez A.T."/>
            <person name="Grigoriev I.V."/>
        </authorList>
    </citation>
    <scope>NUCLEOTIDE SEQUENCE</scope>
    <source>
        <strain evidence="2">AH 44721</strain>
    </source>
</reference>
<sequence length="235" mass="26497">MASDGGEQENSQNDDMSSVASDEEVERTVMPQKPRQKETTPLITALILIAAETMPPHNEICEEIVCPHIQGVSAIFIPFWTTYETWKKKGPGGFPTGTAEGHLEKGSTKVKENGEIESASEIEERMIVDRERLRRSHAQQQEEDHGLIAEKRRLLLYLEWLLDLVETLGEDGMSSDESEIDDRTATVIYRVKNMPWRRTISEEMDLIDKQRATAHIFSKKGSKPMRGCVEGGVKA</sequence>
<proteinExistence type="predicted"/>
<evidence type="ECO:0000313" key="3">
    <source>
        <dbReference type="Proteomes" id="UP000724874"/>
    </source>
</evidence>
<dbReference type="EMBL" id="JADNYJ010000124">
    <property type="protein sequence ID" value="KAF8882341.1"/>
    <property type="molecule type" value="Genomic_DNA"/>
</dbReference>
<feature type="region of interest" description="Disordered" evidence="1">
    <location>
        <begin position="92"/>
        <end position="113"/>
    </location>
</feature>
<feature type="compositionally biased region" description="Polar residues" evidence="1">
    <location>
        <begin position="8"/>
        <end position="20"/>
    </location>
</feature>
<name>A0A9P5TJ38_GYMJU</name>
<feature type="compositionally biased region" description="Basic and acidic residues" evidence="1">
    <location>
        <begin position="101"/>
        <end position="113"/>
    </location>
</feature>
<accession>A0A9P5TJ38</accession>
<gene>
    <name evidence="2" type="ORF">CPB84DRAFT_1851318</name>
</gene>
<comment type="caution">
    <text evidence="2">The sequence shown here is derived from an EMBL/GenBank/DDBJ whole genome shotgun (WGS) entry which is preliminary data.</text>
</comment>
<dbReference type="OrthoDB" id="3070190at2759"/>